<dbReference type="PANTHER" id="PTHR20854:SF4">
    <property type="entry name" value="INOSITOL-1-MONOPHOSPHATASE-RELATED"/>
    <property type="match status" value="1"/>
</dbReference>
<accession>A0A841CZU1</accession>
<dbReference type="GO" id="GO:0008934">
    <property type="term" value="F:inositol monophosphate 1-phosphatase activity"/>
    <property type="evidence" value="ECO:0007669"/>
    <property type="project" value="TreeGrafter"/>
</dbReference>
<evidence type="ECO:0000256" key="1">
    <source>
        <dbReference type="PIRSR" id="PIRSR600760-2"/>
    </source>
</evidence>
<feature type="binding site" evidence="1">
    <location>
        <position position="31"/>
    </location>
    <ligand>
        <name>Mg(2+)</name>
        <dbReference type="ChEBI" id="CHEBI:18420"/>
        <label>1</label>
        <note>catalytic</note>
    </ligand>
</feature>
<keyword evidence="1" id="KW-0460">Magnesium</keyword>
<comment type="caution">
    <text evidence="2">The sequence shown here is derived from an EMBL/GenBank/DDBJ whole genome shotgun (WGS) entry which is preliminary data.</text>
</comment>
<evidence type="ECO:0000313" key="2">
    <source>
        <dbReference type="EMBL" id="MBB5961497.1"/>
    </source>
</evidence>
<protein>
    <submittedName>
        <fullName evidence="2">Fructose-1,6-bisphosphatase/inositol monophosphatase family enzyme</fullName>
    </submittedName>
</protein>
<dbReference type="GO" id="GO:0007165">
    <property type="term" value="P:signal transduction"/>
    <property type="evidence" value="ECO:0007669"/>
    <property type="project" value="TreeGrafter"/>
</dbReference>
<dbReference type="InterPro" id="IPR000760">
    <property type="entry name" value="Inositol_monophosphatase-like"/>
</dbReference>
<proteinExistence type="predicted"/>
<dbReference type="GO" id="GO:0006020">
    <property type="term" value="P:inositol metabolic process"/>
    <property type="evidence" value="ECO:0007669"/>
    <property type="project" value="TreeGrafter"/>
</dbReference>
<dbReference type="AlphaFoldDB" id="A0A841CZU1"/>
<gene>
    <name evidence="2" type="ORF">FHS22_000754</name>
</gene>
<dbReference type="Proteomes" id="UP000562352">
    <property type="component" value="Unassembled WGS sequence"/>
</dbReference>
<feature type="binding site" evidence="1">
    <location>
        <position position="28"/>
    </location>
    <ligand>
        <name>Mg(2+)</name>
        <dbReference type="ChEBI" id="CHEBI:18420"/>
        <label>1</label>
        <note>catalytic</note>
    </ligand>
</feature>
<dbReference type="SUPFAM" id="SSF56655">
    <property type="entry name" value="Carbohydrate phosphatase"/>
    <property type="match status" value="1"/>
</dbReference>
<organism evidence="2 3">
    <name type="scientific">Planomonospora venezuelensis</name>
    <dbReference type="NCBI Taxonomy" id="1999"/>
    <lineage>
        <taxon>Bacteria</taxon>
        <taxon>Bacillati</taxon>
        <taxon>Actinomycetota</taxon>
        <taxon>Actinomycetes</taxon>
        <taxon>Streptosporangiales</taxon>
        <taxon>Streptosporangiaceae</taxon>
        <taxon>Planomonospora</taxon>
    </lineage>
</organism>
<sequence length="168" mass="17909">MRSRPADAVHGEEFGGGAFCGGRVWISDPIDHTNNYVCGVPAYATLIALVVDGVVEVGVVSAPAISRRWWARRGGGAHTSGAEPLRVSAVGALDDAHISFAGLSRWADRGNLSGLVELSRRTRFTFGSGGFWAQMLVAEGRLEACLDPWGEVWTWPPSSSSSRRRVGG</sequence>
<feature type="binding site" evidence="1">
    <location>
        <position position="12"/>
    </location>
    <ligand>
        <name>Mg(2+)</name>
        <dbReference type="ChEBI" id="CHEBI:18420"/>
        <label>1</label>
        <note>catalytic</note>
    </ligand>
</feature>
<dbReference type="PANTHER" id="PTHR20854">
    <property type="entry name" value="INOSITOL MONOPHOSPHATASE"/>
    <property type="match status" value="1"/>
</dbReference>
<reference evidence="2 3" key="1">
    <citation type="submission" date="2020-08" db="EMBL/GenBank/DDBJ databases">
        <title>Genomic Encyclopedia of Type Strains, Phase III (KMG-III): the genomes of soil and plant-associated and newly described type strains.</title>
        <authorList>
            <person name="Whitman W."/>
        </authorList>
    </citation>
    <scope>NUCLEOTIDE SEQUENCE [LARGE SCALE GENOMIC DNA]</scope>
    <source>
        <strain evidence="2 3">CECT 3303</strain>
    </source>
</reference>
<evidence type="ECO:0000313" key="3">
    <source>
        <dbReference type="Proteomes" id="UP000562352"/>
    </source>
</evidence>
<dbReference type="EMBL" id="JACHJJ010000002">
    <property type="protein sequence ID" value="MBB5961497.1"/>
    <property type="molecule type" value="Genomic_DNA"/>
</dbReference>
<name>A0A841CZU1_PLAVE</name>
<feature type="binding site" evidence="1">
    <location>
        <position position="30"/>
    </location>
    <ligand>
        <name>Mg(2+)</name>
        <dbReference type="ChEBI" id="CHEBI:18420"/>
        <label>1</label>
        <note>catalytic</note>
    </ligand>
</feature>
<dbReference type="Gene3D" id="3.30.540.10">
    <property type="entry name" value="Fructose-1,6-Bisphosphatase, subunit A, domain 1"/>
    <property type="match status" value="1"/>
</dbReference>
<keyword evidence="3" id="KW-1185">Reference proteome</keyword>
<dbReference type="RefSeq" id="WP_184938434.1">
    <property type="nucleotide sequence ID" value="NZ_BAAAWZ010000001.1"/>
</dbReference>
<keyword evidence="1" id="KW-0479">Metal-binding</keyword>
<comment type="cofactor">
    <cofactor evidence="1">
        <name>Mg(2+)</name>
        <dbReference type="ChEBI" id="CHEBI:18420"/>
    </cofactor>
</comment>
<dbReference type="Pfam" id="PF00459">
    <property type="entry name" value="Inositol_P"/>
    <property type="match status" value="1"/>
</dbReference>
<dbReference type="GO" id="GO:0046872">
    <property type="term" value="F:metal ion binding"/>
    <property type="evidence" value="ECO:0007669"/>
    <property type="project" value="UniProtKB-KW"/>
</dbReference>